<dbReference type="PANTHER" id="PTHR10997:SF9">
    <property type="entry name" value="IMPORTIN-9"/>
    <property type="match status" value="1"/>
</dbReference>
<dbReference type="InterPro" id="IPR016024">
    <property type="entry name" value="ARM-type_fold"/>
</dbReference>
<protein>
    <recommendedName>
        <fullName evidence="6">Importin N-terminal domain-containing protein</fullName>
    </recommendedName>
</protein>
<feature type="compositionally biased region" description="Acidic residues" evidence="5">
    <location>
        <begin position="957"/>
        <end position="968"/>
    </location>
</feature>
<keyword evidence="4" id="KW-0539">Nucleus</keyword>
<dbReference type="AlphaFoldDB" id="A0A8H3FV42"/>
<reference evidence="7" key="1">
    <citation type="submission" date="2021-03" db="EMBL/GenBank/DDBJ databases">
        <authorList>
            <person name="Tagirdzhanova G."/>
        </authorList>
    </citation>
    <scope>NUCLEOTIDE SEQUENCE</scope>
</reference>
<feature type="region of interest" description="Disordered" evidence="5">
    <location>
        <begin position="943"/>
        <end position="980"/>
    </location>
</feature>
<accession>A0A8H3FV42</accession>
<dbReference type="OrthoDB" id="431626at2759"/>
<dbReference type="Gene3D" id="1.25.10.10">
    <property type="entry name" value="Leucine-rich Repeat Variant"/>
    <property type="match status" value="1"/>
</dbReference>
<evidence type="ECO:0000256" key="3">
    <source>
        <dbReference type="ARBA" id="ARBA00022927"/>
    </source>
</evidence>
<organism evidence="7 8">
    <name type="scientific">Heterodermia speciosa</name>
    <dbReference type="NCBI Taxonomy" id="116794"/>
    <lineage>
        <taxon>Eukaryota</taxon>
        <taxon>Fungi</taxon>
        <taxon>Dikarya</taxon>
        <taxon>Ascomycota</taxon>
        <taxon>Pezizomycotina</taxon>
        <taxon>Lecanoromycetes</taxon>
        <taxon>OSLEUM clade</taxon>
        <taxon>Lecanoromycetidae</taxon>
        <taxon>Caliciales</taxon>
        <taxon>Physciaceae</taxon>
        <taxon>Heterodermia</taxon>
    </lineage>
</organism>
<keyword evidence="2" id="KW-0813">Transport</keyword>
<dbReference type="InterPro" id="IPR011989">
    <property type="entry name" value="ARM-like"/>
</dbReference>
<comment type="subcellular location">
    <subcellularLocation>
        <location evidence="1">Nucleus</location>
    </subcellularLocation>
</comment>
<dbReference type="GO" id="GO:0005829">
    <property type="term" value="C:cytosol"/>
    <property type="evidence" value="ECO:0007669"/>
    <property type="project" value="TreeGrafter"/>
</dbReference>
<proteinExistence type="predicted"/>
<feature type="domain" description="Importin N-terminal" evidence="6">
    <location>
        <begin position="23"/>
        <end position="100"/>
    </location>
</feature>
<dbReference type="SMART" id="SM00913">
    <property type="entry name" value="IBN_N"/>
    <property type="match status" value="1"/>
</dbReference>
<evidence type="ECO:0000313" key="8">
    <source>
        <dbReference type="Proteomes" id="UP000664521"/>
    </source>
</evidence>
<evidence type="ECO:0000256" key="4">
    <source>
        <dbReference type="ARBA" id="ARBA00023242"/>
    </source>
</evidence>
<dbReference type="PROSITE" id="PS50166">
    <property type="entry name" value="IMPORTIN_B_NT"/>
    <property type="match status" value="1"/>
</dbReference>
<dbReference type="SUPFAM" id="SSF48371">
    <property type="entry name" value="ARM repeat"/>
    <property type="match status" value="1"/>
</dbReference>
<evidence type="ECO:0000256" key="5">
    <source>
        <dbReference type="SAM" id="MobiDB-lite"/>
    </source>
</evidence>
<dbReference type="Pfam" id="PF03810">
    <property type="entry name" value="IBN_N"/>
    <property type="match status" value="1"/>
</dbReference>
<dbReference type="EMBL" id="CAJPDS010000047">
    <property type="protein sequence ID" value="CAF9928333.1"/>
    <property type="molecule type" value="Genomic_DNA"/>
</dbReference>
<dbReference type="InterPro" id="IPR056840">
    <property type="entry name" value="HEAT_IPO9_central"/>
</dbReference>
<evidence type="ECO:0000256" key="2">
    <source>
        <dbReference type="ARBA" id="ARBA00022448"/>
    </source>
</evidence>
<keyword evidence="8" id="KW-1185">Reference proteome</keyword>
<dbReference type="Pfam" id="PF25018">
    <property type="entry name" value="HEAT_IPO9_c"/>
    <property type="match status" value="1"/>
</dbReference>
<dbReference type="GO" id="GO:0031267">
    <property type="term" value="F:small GTPase binding"/>
    <property type="evidence" value="ECO:0007669"/>
    <property type="project" value="InterPro"/>
</dbReference>
<dbReference type="PANTHER" id="PTHR10997">
    <property type="entry name" value="IMPORTIN-7, 8, 11"/>
    <property type="match status" value="1"/>
</dbReference>
<comment type="caution">
    <text evidence="7">The sequence shown here is derived from an EMBL/GenBank/DDBJ whole genome shotgun (WGS) entry which is preliminary data.</text>
</comment>
<keyword evidence="3" id="KW-0653">Protein transport</keyword>
<sequence>MEDQVLAALAATLASDAAVRNDAERHLADLSTNEAFPISLISIASHTSVPKDLRQSALFSLKRLIVKTWSSSFEEYDGTSSINDPIKEQVRQSLLSLATSGDGEVQVVRAASDVVSKIASVDFPEQWPNLLSTVLHRIRQANAGQLHGILIVLGNLIEDGFDEEQFSGSAMDLIKALYDVSVDNEKKLTSRAFAVSNFRACFDTMELVFQENKAAVKQFMQTASDAWTPFFLDVLNMPLPDMPEKGQENANTEIVKTWRGVVALKTQVVKALDKVQTLFPQLLTAHALKLFGAVWQGLKAQLGPYIIMYVEGEYQGRMEDADRLPYTIDFLVMEELDFICTMIGDKNVRRELETQLSSETSTNGSYGGSWFAEAMQVLIGYSQITVDDEGMWELDVNIFLAEETAETSNYSTRSACSNLVVKLCYWSGPVVHSLVDFSKTVFANGNHKMKEATLFILKQVLDEFGTTDHIMEPDAAGMFLEQIRETMQDSDADHFLKARSFALAGALLTGPGEYFTNVLPDFAQLTLNELDNNVWEVVKVSCIRVLQEYMKSLPATKAPGFQKQVVSGIAKFVSKIDMEDLKESEDLLDTLVETLRDAIMAAPGHCLEHPALDILFTLASQGANSFATTMLVNEAFESIASAMASMGLEMYTKLCAKVLPTLSGALDVADMTEQSALSDMAIQLMSTLAENGPSPLPQGFIATVMPKLYRIIFSNADFNVHQSATLTIKHLLAHDFQQVLVWQDADTGKSGLEIILIIVDRLLGPEVDDPSAAEVGGLAVELVEKAGADKLGNYLVQLLQIIAIRLSTATHAGTIQNLVMVFARLSLANAKDILDFLAQVQIPEPTPGTGLEIVMRIWLENCVHFAGFDEIRQNVIALTNIYNLHDERLMSIPVQGDLVVELTSRIKTRSQSKKQPDQFAVITAPLKLLKDLLAEMSAPPNSANFSKKGLDGHVSDDAEDDGWEDEPNVLDLGSPSTRSDLMGLMDESRWNNRTADDETNKYLVSFFQSIQNDLLFQSLYPSFNDAERDKLTHLDQLL</sequence>
<name>A0A8H3FV42_9LECA</name>
<dbReference type="InterPro" id="IPR001494">
    <property type="entry name" value="Importin-beta_N"/>
</dbReference>
<dbReference type="Proteomes" id="UP000664521">
    <property type="component" value="Unassembled WGS sequence"/>
</dbReference>
<evidence type="ECO:0000313" key="7">
    <source>
        <dbReference type="EMBL" id="CAF9928333.1"/>
    </source>
</evidence>
<gene>
    <name evidence="7" type="ORF">HETSPECPRED_006806</name>
</gene>
<dbReference type="GO" id="GO:0006606">
    <property type="term" value="P:protein import into nucleus"/>
    <property type="evidence" value="ECO:0007669"/>
    <property type="project" value="TreeGrafter"/>
</dbReference>
<dbReference type="GO" id="GO:0005635">
    <property type="term" value="C:nuclear envelope"/>
    <property type="evidence" value="ECO:0007669"/>
    <property type="project" value="TreeGrafter"/>
</dbReference>
<evidence type="ECO:0000259" key="6">
    <source>
        <dbReference type="PROSITE" id="PS50166"/>
    </source>
</evidence>
<evidence type="ECO:0000256" key="1">
    <source>
        <dbReference type="ARBA" id="ARBA00004123"/>
    </source>
</evidence>